<evidence type="ECO:0000256" key="5">
    <source>
        <dbReference type="ARBA" id="ARBA00023063"/>
    </source>
</evidence>
<feature type="transmembrane region" description="Helical" evidence="7">
    <location>
        <begin position="283"/>
        <end position="301"/>
    </location>
</feature>
<evidence type="ECO:0000256" key="3">
    <source>
        <dbReference type="ARBA" id="ARBA00022692"/>
    </source>
</evidence>
<reference evidence="9 10" key="1">
    <citation type="journal article" date="2019" name="Int. J. Syst. Evol. Microbiol.">
        <title>The Global Catalogue of Microorganisms (GCM) 10K type strain sequencing project: providing services to taxonomists for standard genome sequencing and annotation.</title>
        <authorList>
            <consortium name="The Broad Institute Genomics Platform"/>
            <consortium name="The Broad Institute Genome Sequencing Center for Infectious Disease"/>
            <person name="Wu L."/>
            <person name="Ma J."/>
        </authorList>
    </citation>
    <scope>NUCLEOTIDE SEQUENCE [LARGE SCALE GENOMIC DNA]</scope>
    <source>
        <strain evidence="9 10">JCM 15933</strain>
    </source>
</reference>
<comment type="subcellular location">
    <subcellularLocation>
        <location evidence="1">Cell membrane</location>
        <topology evidence="1">Multi-pass membrane protein</topology>
    </subcellularLocation>
</comment>
<dbReference type="Pfam" id="PF07690">
    <property type="entry name" value="MFS_1"/>
    <property type="match status" value="1"/>
</dbReference>
<comment type="caution">
    <text evidence="9">The sequence shown here is derived from an EMBL/GenBank/DDBJ whole genome shotgun (WGS) entry which is preliminary data.</text>
</comment>
<evidence type="ECO:0000256" key="2">
    <source>
        <dbReference type="ARBA" id="ARBA00008432"/>
    </source>
</evidence>
<sequence>MLMRRVDPPGRAAPAGRAGVTLAVAVTGYILHYWVWMLIGPLGPQLGYRFGLDAGAWALLGSVPLVVGVLLRVPAGVLTDRFGARVVLPVVSLVAAVAAAGLAVVDGLAALVVVACALGVGGAGLPAAAAALVRAVAPGRRAPALSLLAGGMCLAATAGVAVRATVAIDREHGLLILTCALLGHAGLAAVVLRDRPTAGRRPGGAWSAVPALVRRPVTRYLAVWYGVSCGGLVALDVYLPAYLHHTYGVGWTVAMLFAAGAVGLGAMAGPFGGWLCRRRAPTAVIGTCFTALAALLVVLAFELPLAWVAGPALGGVAVALGTAFGSVLALIGRTAPPAQAGTITGVIGAVGSGVGLFPALLINTVHDINGSYAIGLILLAAAAISGASSLRARRAWIGAAVAFPAPADVAAQADDASQAATTIVALEGPQVRAYLGDVTAVLATLATRHEVAVVCRDGGTGIGFQLVAGLRRHLPAHTVLAVTAETPPHPHETAAIAEMIDAGKIPVVLVDGVDPTPTAMLLAVSVDADQVLQLSPDRVEGLIPFQRLPGTHLPLVGG</sequence>
<feature type="transmembrane region" description="Helical" evidence="7">
    <location>
        <begin position="145"/>
        <end position="168"/>
    </location>
</feature>
<feature type="transmembrane region" description="Helical" evidence="7">
    <location>
        <begin position="368"/>
        <end position="387"/>
    </location>
</feature>
<feature type="transmembrane region" description="Helical" evidence="7">
    <location>
        <begin position="343"/>
        <end position="362"/>
    </location>
</feature>
<protein>
    <recommendedName>
        <fullName evidence="8">Major facilitator superfamily (MFS) profile domain-containing protein</fullName>
    </recommendedName>
</protein>
<feature type="transmembrane region" description="Helical" evidence="7">
    <location>
        <begin position="222"/>
        <end position="243"/>
    </location>
</feature>
<evidence type="ECO:0000313" key="9">
    <source>
        <dbReference type="EMBL" id="GAA1501316.1"/>
    </source>
</evidence>
<accession>A0ABN1ZN48</accession>
<evidence type="ECO:0000256" key="4">
    <source>
        <dbReference type="ARBA" id="ARBA00022989"/>
    </source>
</evidence>
<feature type="transmembrane region" description="Helical" evidence="7">
    <location>
        <begin position="12"/>
        <end position="34"/>
    </location>
</feature>
<proteinExistence type="inferred from homology"/>
<name>A0ABN1ZN48_9ACTN</name>
<feature type="transmembrane region" description="Helical" evidence="7">
    <location>
        <begin position="307"/>
        <end position="331"/>
    </location>
</feature>
<evidence type="ECO:0000313" key="10">
    <source>
        <dbReference type="Proteomes" id="UP001501470"/>
    </source>
</evidence>
<dbReference type="PROSITE" id="PS50850">
    <property type="entry name" value="MFS"/>
    <property type="match status" value="1"/>
</dbReference>
<feature type="transmembrane region" description="Helical" evidence="7">
    <location>
        <begin position="54"/>
        <end position="74"/>
    </location>
</feature>
<evidence type="ECO:0000259" key="8">
    <source>
        <dbReference type="PROSITE" id="PS50850"/>
    </source>
</evidence>
<dbReference type="Proteomes" id="UP001501470">
    <property type="component" value="Unassembled WGS sequence"/>
</dbReference>
<feature type="transmembrane region" description="Helical" evidence="7">
    <location>
        <begin position="174"/>
        <end position="192"/>
    </location>
</feature>
<keyword evidence="10" id="KW-1185">Reference proteome</keyword>
<organism evidence="9 10">
    <name type="scientific">Dactylosporangium maewongense</name>
    <dbReference type="NCBI Taxonomy" id="634393"/>
    <lineage>
        <taxon>Bacteria</taxon>
        <taxon>Bacillati</taxon>
        <taxon>Actinomycetota</taxon>
        <taxon>Actinomycetes</taxon>
        <taxon>Micromonosporales</taxon>
        <taxon>Micromonosporaceae</taxon>
        <taxon>Dactylosporangium</taxon>
    </lineage>
</organism>
<dbReference type="PANTHER" id="PTHR23515">
    <property type="entry name" value="HIGH-AFFINITY NITRATE TRANSPORTER 2.3"/>
    <property type="match status" value="1"/>
</dbReference>
<dbReference type="InterPro" id="IPR011701">
    <property type="entry name" value="MFS"/>
</dbReference>
<evidence type="ECO:0000256" key="7">
    <source>
        <dbReference type="SAM" id="Phobius"/>
    </source>
</evidence>
<keyword evidence="5" id="KW-0534">Nitrate assimilation</keyword>
<dbReference type="Gene3D" id="1.20.1250.20">
    <property type="entry name" value="MFS general substrate transporter like domains"/>
    <property type="match status" value="2"/>
</dbReference>
<feature type="transmembrane region" description="Helical" evidence="7">
    <location>
        <begin position="86"/>
        <end position="105"/>
    </location>
</feature>
<keyword evidence="6 7" id="KW-0472">Membrane</keyword>
<evidence type="ECO:0000256" key="6">
    <source>
        <dbReference type="ARBA" id="ARBA00023136"/>
    </source>
</evidence>
<keyword evidence="4 7" id="KW-1133">Transmembrane helix</keyword>
<feature type="transmembrane region" description="Helical" evidence="7">
    <location>
        <begin position="249"/>
        <end position="271"/>
    </location>
</feature>
<evidence type="ECO:0000256" key="1">
    <source>
        <dbReference type="ARBA" id="ARBA00004651"/>
    </source>
</evidence>
<dbReference type="InterPro" id="IPR044772">
    <property type="entry name" value="NO3_transporter"/>
</dbReference>
<comment type="similarity">
    <text evidence="2">Belongs to the major facilitator superfamily. Nitrate/nitrite porter (TC 2.A.1.8) family.</text>
</comment>
<feature type="domain" description="Major facilitator superfamily (MFS) profile" evidence="8">
    <location>
        <begin position="21"/>
        <end position="393"/>
    </location>
</feature>
<dbReference type="EMBL" id="BAAAQD010000001">
    <property type="protein sequence ID" value="GAA1501316.1"/>
    <property type="molecule type" value="Genomic_DNA"/>
</dbReference>
<dbReference type="SUPFAM" id="SSF103473">
    <property type="entry name" value="MFS general substrate transporter"/>
    <property type="match status" value="1"/>
</dbReference>
<gene>
    <name evidence="9" type="ORF">GCM10009827_010160</name>
</gene>
<dbReference type="InterPro" id="IPR036259">
    <property type="entry name" value="MFS_trans_sf"/>
</dbReference>
<dbReference type="InterPro" id="IPR020846">
    <property type="entry name" value="MFS_dom"/>
</dbReference>
<feature type="transmembrane region" description="Helical" evidence="7">
    <location>
        <begin position="111"/>
        <end position="133"/>
    </location>
</feature>
<keyword evidence="3 7" id="KW-0812">Transmembrane</keyword>